<reference evidence="1 2" key="1">
    <citation type="submission" date="2018-01" db="EMBL/GenBank/DDBJ databases">
        <title>The draft genome sequence of Halioglobus japonicus S1-36.</title>
        <authorList>
            <person name="Du Z.-J."/>
            <person name="Shi M.-J."/>
        </authorList>
    </citation>
    <scope>NUCLEOTIDE SEQUENCE [LARGE SCALE GENOMIC DNA]</scope>
    <source>
        <strain evidence="1 2">S1-36</strain>
    </source>
</reference>
<dbReference type="SUPFAM" id="SSF51182">
    <property type="entry name" value="RmlC-like cupins"/>
    <property type="match status" value="1"/>
</dbReference>
<dbReference type="InterPro" id="IPR011051">
    <property type="entry name" value="RmlC_Cupin_sf"/>
</dbReference>
<comment type="caution">
    <text evidence="1">The sequence shown here is derived from an EMBL/GenBank/DDBJ whole genome shotgun (WGS) entry which is preliminary data.</text>
</comment>
<dbReference type="RefSeq" id="WP_084199995.1">
    <property type="nucleotide sequence ID" value="NZ_BMYL01000005.1"/>
</dbReference>
<dbReference type="Proteomes" id="UP000235162">
    <property type="component" value="Unassembled WGS sequence"/>
</dbReference>
<organism evidence="1 2">
    <name type="scientific">Halioglobus japonicus</name>
    <dbReference type="NCBI Taxonomy" id="930805"/>
    <lineage>
        <taxon>Bacteria</taxon>
        <taxon>Pseudomonadati</taxon>
        <taxon>Pseudomonadota</taxon>
        <taxon>Gammaproteobacteria</taxon>
        <taxon>Cellvibrionales</taxon>
        <taxon>Halieaceae</taxon>
        <taxon>Halioglobus</taxon>
    </lineage>
</organism>
<name>A0AAP8MHH7_9GAMM</name>
<sequence>MELILGHSVIDRHFIDYRTGDPAKALAAWREGETGGRLLLVDFEFVSWWLEGAQPVALTAIYRIDNEVLLSAVTDADLRSTESSAKAQLTAWGEEHDLYVATAGGVLPLLPTCIPKPWGQEIWFTGVEERGVCAFGGAGRQVPIPWLQAVMPEGCGAPGEPLVLLKILDPSAQEVVGDLYFEMHEEKREVYVVTHVDREAWPDGVGAIRYGFAVEKIAAAGSEAAFRREYLDAVQRYEAVRRQIDAGADSLELHQSEARLRADMDAFTHLRPLRTGDVVVVPLRMPHSLQHGVRTIEFQTPVYERKILSFAQRVLTQDHWDTSEALDNMCLQPPEQGIFEVLASPAGVEIERIVDFADFEVRRVRVETGAQCDLPAQESYSLVMVVEGRLAVDGMTFDPEEAFLLPAGRRLSPQVGPLILLQALPR</sequence>
<protein>
    <submittedName>
        <fullName evidence="1">Uncharacterized protein</fullName>
    </submittedName>
</protein>
<dbReference type="EMBL" id="PKUR01000001">
    <property type="protein sequence ID" value="PLW87968.1"/>
    <property type="molecule type" value="Genomic_DNA"/>
</dbReference>
<accession>A0AAP8MHH7</accession>
<proteinExistence type="predicted"/>
<evidence type="ECO:0000313" key="1">
    <source>
        <dbReference type="EMBL" id="PLW87968.1"/>
    </source>
</evidence>
<dbReference type="KEGG" id="hja:BST95_12955"/>
<dbReference type="AlphaFoldDB" id="A0AAP8MHH7"/>
<evidence type="ECO:0000313" key="2">
    <source>
        <dbReference type="Proteomes" id="UP000235162"/>
    </source>
</evidence>
<gene>
    <name evidence="1" type="ORF">C0029_05240</name>
</gene>
<keyword evidence="2" id="KW-1185">Reference proteome</keyword>